<sequence>MKLPKYLFYFLVSFAIISCSDDDNNDAEETISNHFPLTVGNSWTYNNETTYQDGASTNSQETLTVESTSEEQGVTYYKLESDASINEKGFFTGILTAGSLIMADNQLIYNGELSVDLSGFGLDLDNLSIPLNNIIVFDAEANSGENLTQINDVITRNVNLPQVGTVPFTIEYNLRTVQNEFLNSYTVNEEEFQDVLSAGIIVNLEISVSLSGFQIPILQSQDAIQMTNYYADNVGLIKSETSINYDFEELNFPNIPSIPDFSMEETQEIETYIVAE</sequence>
<proteinExistence type="predicted"/>
<comment type="caution">
    <text evidence="1">The sequence shown here is derived from an EMBL/GenBank/DDBJ whole genome shotgun (WGS) entry which is preliminary data.</text>
</comment>
<evidence type="ECO:0000313" key="2">
    <source>
        <dbReference type="Proteomes" id="UP000356253"/>
    </source>
</evidence>
<reference evidence="1" key="1">
    <citation type="submission" date="2019-09" db="EMBL/GenBank/DDBJ databases">
        <authorList>
            <person name="Rodrigo-Torres L."/>
            <person name="Arahal R. D."/>
            <person name="Lucena T."/>
        </authorList>
    </citation>
    <scope>NUCLEOTIDE SEQUENCE</scope>
    <source>
        <strain evidence="1">ISS653</strain>
    </source>
</reference>
<name>A0AC61Y4P3_9FLAO</name>
<keyword evidence="2" id="KW-1185">Reference proteome</keyword>
<organism evidence="1 2">
    <name type="scientific">Mesonia oceanica</name>
    <dbReference type="NCBI Taxonomy" id="2687242"/>
    <lineage>
        <taxon>Bacteria</taxon>
        <taxon>Pseudomonadati</taxon>
        <taxon>Bacteroidota</taxon>
        <taxon>Flavobacteriia</taxon>
        <taxon>Flavobacteriales</taxon>
        <taxon>Flavobacteriaceae</taxon>
        <taxon>Mesonia</taxon>
    </lineage>
</organism>
<dbReference type="EMBL" id="CABVMM010000002">
    <property type="protein sequence ID" value="VVU99460.1"/>
    <property type="molecule type" value="Genomic_DNA"/>
</dbReference>
<evidence type="ECO:0000313" key="1">
    <source>
        <dbReference type="EMBL" id="VVU99460.1"/>
    </source>
</evidence>
<accession>A0AC61Y4P3</accession>
<gene>
    <name evidence="1" type="ORF">FVB9532_00714</name>
</gene>
<protein>
    <submittedName>
        <fullName evidence="1">Uncharacterized protein</fullName>
    </submittedName>
</protein>
<dbReference type="Proteomes" id="UP000356253">
    <property type="component" value="Unassembled WGS sequence"/>
</dbReference>